<name>A0A542ZU07_RARFA</name>
<dbReference type="PANTHER" id="PTHR23088">
    <property type="entry name" value="NITRILASE-RELATED"/>
    <property type="match status" value="1"/>
</dbReference>
<comment type="similarity">
    <text evidence="1">Belongs to the carbon-nitrogen hydrolase superfamily. NIT1/NIT2 family.</text>
</comment>
<dbReference type="Proteomes" id="UP000315389">
    <property type="component" value="Unassembled WGS sequence"/>
</dbReference>
<dbReference type="PANTHER" id="PTHR23088:SF27">
    <property type="entry name" value="DEAMINATED GLUTATHIONE AMIDASE"/>
    <property type="match status" value="1"/>
</dbReference>
<dbReference type="SUPFAM" id="SSF56317">
    <property type="entry name" value="Carbon-nitrogen hydrolase"/>
    <property type="match status" value="1"/>
</dbReference>
<evidence type="ECO:0000313" key="3">
    <source>
        <dbReference type="EMBL" id="TQL63843.1"/>
    </source>
</evidence>
<dbReference type="InterPro" id="IPR003010">
    <property type="entry name" value="C-N_Hydrolase"/>
</dbReference>
<dbReference type="RefSeq" id="WP_142118316.1">
    <property type="nucleotide sequence ID" value="NZ_BAAASV010000002.1"/>
</dbReference>
<dbReference type="Pfam" id="PF00795">
    <property type="entry name" value="CN_hydrolase"/>
    <property type="match status" value="1"/>
</dbReference>
<comment type="caution">
    <text evidence="3">The sequence shown here is derived from an EMBL/GenBank/DDBJ whole genome shotgun (WGS) entry which is preliminary data.</text>
</comment>
<keyword evidence="3" id="KW-0378">Hydrolase</keyword>
<dbReference type="GO" id="GO:0016787">
    <property type="term" value="F:hydrolase activity"/>
    <property type="evidence" value="ECO:0007669"/>
    <property type="project" value="UniProtKB-KW"/>
</dbReference>
<reference evidence="3 4" key="1">
    <citation type="submission" date="2019-06" db="EMBL/GenBank/DDBJ databases">
        <title>Sequencing the genomes of 1000 actinobacteria strains.</title>
        <authorList>
            <person name="Klenk H.-P."/>
        </authorList>
    </citation>
    <scope>NUCLEOTIDE SEQUENCE [LARGE SCALE GENOMIC DNA]</scope>
    <source>
        <strain evidence="3 4">DSM 4813</strain>
    </source>
</reference>
<dbReference type="InterPro" id="IPR036526">
    <property type="entry name" value="C-N_Hydrolase_sf"/>
</dbReference>
<accession>A0A542ZU07</accession>
<evidence type="ECO:0000259" key="2">
    <source>
        <dbReference type="PROSITE" id="PS50263"/>
    </source>
</evidence>
<dbReference type="InterPro" id="IPR001110">
    <property type="entry name" value="UPF0012_CS"/>
</dbReference>
<feature type="domain" description="CN hydrolase" evidence="2">
    <location>
        <begin position="1"/>
        <end position="245"/>
    </location>
</feature>
<keyword evidence="4" id="KW-1185">Reference proteome</keyword>
<evidence type="ECO:0000256" key="1">
    <source>
        <dbReference type="ARBA" id="ARBA00010613"/>
    </source>
</evidence>
<dbReference type="OrthoDB" id="9811121at2"/>
<protein>
    <submittedName>
        <fullName evidence="3">Putative amidohydrolase</fullName>
    </submittedName>
</protein>
<dbReference type="AlphaFoldDB" id="A0A542ZU07"/>
<proteinExistence type="inferred from homology"/>
<dbReference type="Gene3D" id="3.60.110.10">
    <property type="entry name" value="Carbon-nitrogen hydrolase"/>
    <property type="match status" value="1"/>
</dbReference>
<sequence>MRFLVAQTAGSDVPAVNIAALEDAAVRAGTEKADLLVLPEYASGFDPAGVGSAQAQLLDGPYVTRMRELSRRHAVWIAAGVATCPDLVGAADGARPRNTIVVTDPAGTIAGTYDKVHLYDAFGARESDRLTAGDPAATPTVISIADVRVGIITCYDLRFPESARRVIDAGGEIVLVPAAWASGPGKLSHWETLARARAIENVAVVAAVGLAGQAVTGNSLVVAPDGEVRARLGDEPGFLAYSVAADEIRAARLRNPSLAARKYRVEPL</sequence>
<dbReference type="PROSITE" id="PS01227">
    <property type="entry name" value="UPF0012"/>
    <property type="match status" value="1"/>
</dbReference>
<gene>
    <name evidence="3" type="ORF">FB461_0322</name>
</gene>
<organism evidence="3 4">
    <name type="scientific">Rarobacter faecitabidus</name>
    <dbReference type="NCBI Taxonomy" id="13243"/>
    <lineage>
        <taxon>Bacteria</taxon>
        <taxon>Bacillati</taxon>
        <taxon>Actinomycetota</taxon>
        <taxon>Actinomycetes</taxon>
        <taxon>Micrococcales</taxon>
        <taxon>Rarobacteraceae</taxon>
        <taxon>Rarobacter</taxon>
    </lineage>
</organism>
<dbReference type="EMBL" id="VFOS01000001">
    <property type="protein sequence ID" value="TQL63843.1"/>
    <property type="molecule type" value="Genomic_DNA"/>
</dbReference>
<dbReference type="PROSITE" id="PS50263">
    <property type="entry name" value="CN_HYDROLASE"/>
    <property type="match status" value="1"/>
</dbReference>
<evidence type="ECO:0000313" key="4">
    <source>
        <dbReference type="Proteomes" id="UP000315389"/>
    </source>
</evidence>